<evidence type="ECO:0000256" key="1">
    <source>
        <dbReference type="SAM" id="MobiDB-lite"/>
    </source>
</evidence>
<feature type="region of interest" description="Disordered" evidence="1">
    <location>
        <begin position="1"/>
        <end position="63"/>
    </location>
</feature>
<keyword evidence="3" id="KW-1185">Reference proteome</keyword>
<name>A0AA39VW83_ACESA</name>
<organism evidence="2 3">
    <name type="scientific">Acer saccharum</name>
    <name type="common">Sugar maple</name>
    <dbReference type="NCBI Taxonomy" id="4024"/>
    <lineage>
        <taxon>Eukaryota</taxon>
        <taxon>Viridiplantae</taxon>
        <taxon>Streptophyta</taxon>
        <taxon>Embryophyta</taxon>
        <taxon>Tracheophyta</taxon>
        <taxon>Spermatophyta</taxon>
        <taxon>Magnoliopsida</taxon>
        <taxon>eudicotyledons</taxon>
        <taxon>Gunneridae</taxon>
        <taxon>Pentapetalae</taxon>
        <taxon>rosids</taxon>
        <taxon>malvids</taxon>
        <taxon>Sapindales</taxon>
        <taxon>Sapindaceae</taxon>
        <taxon>Hippocastanoideae</taxon>
        <taxon>Acereae</taxon>
        <taxon>Acer</taxon>
    </lineage>
</organism>
<sequence length="187" mass="21769">MCEIVNPDNNKPEIKRGRRSTRLLSLPSLLSPSPSILKEAPKPRQQQRNRKVRQQQTRNRERKEKHKVVVVLVAVAVANAIGIEGSTKTLNETQTNLKMPKNSNVNLWRFPDHENWVPVRVNSGSQKEMFIDLKSVLQKFGLEEKFKQSPFNIYLDLKEPLTLYGQLIHNILKREINHPKGQRKYEM</sequence>
<reference evidence="2" key="2">
    <citation type="submission" date="2023-06" db="EMBL/GenBank/DDBJ databases">
        <authorList>
            <person name="Swenson N.G."/>
            <person name="Wegrzyn J.L."/>
            <person name="Mcevoy S.L."/>
        </authorList>
    </citation>
    <scope>NUCLEOTIDE SEQUENCE</scope>
    <source>
        <strain evidence="2">NS2018</strain>
        <tissue evidence="2">Leaf</tissue>
    </source>
</reference>
<dbReference type="Proteomes" id="UP001168877">
    <property type="component" value="Unassembled WGS sequence"/>
</dbReference>
<protein>
    <submittedName>
        <fullName evidence="2">Uncharacterized protein</fullName>
    </submittedName>
</protein>
<gene>
    <name evidence="2" type="ORF">LWI29_020035</name>
</gene>
<reference evidence="2" key="1">
    <citation type="journal article" date="2022" name="Plant J.">
        <title>Strategies of tolerance reflected in two North American maple genomes.</title>
        <authorList>
            <person name="McEvoy S.L."/>
            <person name="Sezen U.U."/>
            <person name="Trouern-Trend A."/>
            <person name="McMahon S.M."/>
            <person name="Schaberg P.G."/>
            <person name="Yang J."/>
            <person name="Wegrzyn J.L."/>
            <person name="Swenson N.G."/>
        </authorList>
    </citation>
    <scope>NUCLEOTIDE SEQUENCE</scope>
    <source>
        <strain evidence="2">NS2018</strain>
    </source>
</reference>
<dbReference type="EMBL" id="JAUESC010000003">
    <property type="protein sequence ID" value="KAK0600969.1"/>
    <property type="molecule type" value="Genomic_DNA"/>
</dbReference>
<evidence type="ECO:0000313" key="2">
    <source>
        <dbReference type="EMBL" id="KAK0600969.1"/>
    </source>
</evidence>
<evidence type="ECO:0000313" key="3">
    <source>
        <dbReference type="Proteomes" id="UP001168877"/>
    </source>
</evidence>
<proteinExistence type="predicted"/>
<comment type="caution">
    <text evidence="2">The sequence shown here is derived from an EMBL/GenBank/DDBJ whole genome shotgun (WGS) entry which is preliminary data.</text>
</comment>
<accession>A0AA39VW83</accession>
<feature type="compositionally biased region" description="Low complexity" evidence="1">
    <location>
        <begin position="23"/>
        <end position="35"/>
    </location>
</feature>
<dbReference type="AlphaFoldDB" id="A0AA39VW83"/>